<feature type="domain" description="Protein kinase" evidence="4">
    <location>
        <begin position="84"/>
        <end position="330"/>
    </location>
</feature>
<dbReference type="GO" id="GO:0008270">
    <property type="term" value="F:zinc ion binding"/>
    <property type="evidence" value="ECO:0007669"/>
    <property type="project" value="UniProtKB-KW"/>
</dbReference>
<feature type="region of interest" description="Disordered" evidence="3">
    <location>
        <begin position="332"/>
        <end position="364"/>
    </location>
</feature>
<dbReference type="SUPFAM" id="SSF57850">
    <property type="entry name" value="RING/U-box"/>
    <property type="match status" value="1"/>
</dbReference>
<keyword evidence="1" id="KW-0479">Metal-binding</keyword>
<protein>
    <submittedName>
        <fullName evidence="6">Palmitoyltransferase</fullName>
    </submittedName>
</protein>
<dbReference type="GO" id="GO:0004672">
    <property type="term" value="F:protein kinase activity"/>
    <property type="evidence" value="ECO:0007669"/>
    <property type="project" value="InterPro"/>
</dbReference>
<feature type="domain" description="RING-type" evidence="5">
    <location>
        <begin position="7"/>
        <end position="45"/>
    </location>
</feature>
<dbReference type="PROSITE" id="PS50011">
    <property type="entry name" value="PROTEIN_KINASE_DOM"/>
    <property type="match status" value="1"/>
</dbReference>
<evidence type="ECO:0000256" key="2">
    <source>
        <dbReference type="SAM" id="Coils"/>
    </source>
</evidence>
<keyword evidence="2" id="KW-0175">Coiled coil</keyword>
<dbReference type="SUPFAM" id="SSF48371">
    <property type="entry name" value="ARM repeat"/>
    <property type="match status" value="1"/>
</dbReference>
<dbReference type="InterPro" id="IPR053215">
    <property type="entry name" value="TKL_Ser/Thr_kinase"/>
</dbReference>
<dbReference type="Proteomes" id="UP001149090">
    <property type="component" value="Unassembled WGS sequence"/>
</dbReference>
<reference evidence="6" key="1">
    <citation type="submission" date="2022-10" db="EMBL/GenBank/DDBJ databases">
        <title>Novel sulphate-reducing endosymbionts in the free-living metamonad Anaeramoeba.</title>
        <authorList>
            <person name="Jerlstrom-Hultqvist J."/>
            <person name="Cepicka I."/>
            <person name="Gallot-Lavallee L."/>
            <person name="Salas-Leiva D."/>
            <person name="Curtis B.A."/>
            <person name="Zahonova K."/>
            <person name="Pipaliya S."/>
            <person name="Dacks J."/>
            <person name="Roger A.J."/>
        </authorList>
    </citation>
    <scope>NUCLEOTIDE SEQUENCE</scope>
    <source>
        <strain evidence="6">BMAN</strain>
    </source>
</reference>
<dbReference type="GO" id="GO:0005524">
    <property type="term" value="F:ATP binding"/>
    <property type="evidence" value="ECO:0007669"/>
    <property type="project" value="InterPro"/>
</dbReference>
<organism evidence="6 7">
    <name type="scientific">Anaeramoeba ignava</name>
    <name type="common">Anaerobic marine amoeba</name>
    <dbReference type="NCBI Taxonomy" id="1746090"/>
    <lineage>
        <taxon>Eukaryota</taxon>
        <taxon>Metamonada</taxon>
        <taxon>Anaeramoebidae</taxon>
        <taxon>Anaeramoeba</taxon>
    </lineage>
</organism>
<dbReference type="InterPro" id="IPR000719">
    <property type="entry name" value="Prot_kinase_dom"/>
</dbReference>
<accession>A0A9Q0LCW7</accession>
<dbReference type="PANTHER" id="PTHR45756">
    <property type="entry name" value="PALMITOYLTRANSFERASE"/>
    <property type="match status" value="1"/>
</dbReference>
<dbReference type="Pfam" id="PF00069">
    <property type="entry name" value="Pkinase"/>
    <property type="match status" value="1"/>
</dbReference>
<comment type="caution">
    <text evidence="6">The sequence shown here is derived from an EMBL/GenBank/DDBJ whole genome shotgun (WGS) entry which is preliminary data.</text>
</comment>
<evidence type="ECO:0000256" key="1">
    <source>
        <dbReference type="PROSITE-ProRule" id="PRU00175"/>
    </source>
</evidence>
<sequence>MEKPEICPICFQNYSQERKPMIICQKSHNICSHCVKTLNSCPFCKSSFNKFQPFPNSILLKFVEAIQKKPEEQIIPFIPLSELEVEPKPFAVGGSAQIFKAKWKEKDVVIKRMNTIYDQKEKQQIENEIKLSMNLSDPLIIKTYGKTEIDNMIGIVIEFAEQGDLLHKIPYLTFEEQIDYSLQIIEGIELLHSNLIIHRDLKPENILISNNQPKISDFGISKIREHTLQVTSAIISFGYSAPELFQKGSFYDTSCDIYSLSMILYEIFSKKQAFENHTPQMIIFKSMKGERPEFPQDFPKELSEVIKKGWSSNPKERCSLNEFTKCLNMMKSQNQRQPKKTNQQKTRHSTIFSKPNSRNQKGQSMNFNSTSFTQQFSHLEKIEQDFKQKFDVPDIKIPQFPDSQENIYSKLKGKVENLEKEKQEKQKLEQEKQEALQTLQPYFEKLKNSIEENDKDKTKELMEIDLSFIFQCMKNYPTNEFIQENCCLALRKFTDKEKVGISFNQGNLNGFSLMIKAMVNFPFNRFLQLQYFLVIINIGKTSVNKQQIEENFGIDTIISTMVNFTNKDTEIYNKGIETLGVLGLDRKEIQKLLKEKKKIVEKRDEKKLKPLKEEYRKSKPGRKETLFHYFSKKEPIDFEIFQILFKKRSEWNKQDKKFTMKKKELLNLFNPFHFFSG</sequence>
<proteinExistence type="predicted"/>
<gene>
    <name evidence="6" type="ORF">M0811_11851</name>
</gene>
<dbReference type="OMA" id="NEEFMYL"/>
<dbReference type="PANTHER" id="PTHR45756:SF1">
    <property type="entry name" value="PROTEIN KINASE DOMAIN CONTAINING PROTEIN"/>
    <property type="match status" value="1"/>
</dbReference>
<feature type="coiled-coil region" evidence="2">
    <location>
        <begin position="408"/>
        <end position="438"/>
    </location>
</feature>
<keyword evidence="1" id="KW-0862">Zinc</keyword>
<keyword evidence="7" id="KW-1185">Reference proteome</keyword>
<name>A0A9Q0LCW7_ANAIG</name>
<dbReference type="PROSITE" id="PS00108">
    <property type="entry name" value="PROTEIN_KINASE_ST"/>
    <property type="match status" value="1"/>
</dbReference>
<dbReference type="AlphaFoldDB" id="A0A9Q0LCW7"/>
<dbReference type="PROSITE" id="PS50089">
    <property type="entry name" value="ZF_RING_2"/>
    <property type="match status" value="1"/>
</dbReference>
<keyword evidence="1" id="KW-0863">Zinc-finger</keyword>
<dbReference type="SMART" id="SM00220">
    <property type="entry name" value="S_TKc"/>
    <property type="match status" value="1"/>
</dbReference>
<dbReference type="InterPro" id="IPR011009">
    <property type="entry name" value="Kinase-like_dom_sf"/>
</dbReference>
<evidence type="ECO:0000313" key="7">
    <source>
        <dbReference type="Proteomes" id="UP001149090"/>
    </source>
</evidence>
<dbReference type="InterPro" id="IPR008271">
    <property type="entry name" value="Ser/Thr_kinase_AS"/>
</dbReference>
<dbReference type="Gene3D" id="3.30.200.20">
    <property type="entry name" value="Phosphorylase Kinase, domain 1"/>
    <property type="match status" value="1"/>
</dbReference>
<evidence type="ECO:0000256" key="3">
    <source>
        <dbReference type="SAM" id="MobiDB-lite"/>
    </source>
</evidence>
<evidence type="ECO:0000313" key="6">
    <source>
        <dbReference type="EMBL" id="KAJ5069233.1"/>
    </source>
</evidence>
<dbReference type="InterPro" id="IPR016024">
    <property type="entry name" value="ARM-type_fold"/>
</dbReference>
<dbReference type="InterPro" id="IPR001841">
    <property type="entry name" value="Znf_RING"/>
</dbReference>
<dbReference type="SUPFAM" id="SSF56112">
    <property type="entry name" value="Protein kinase-like (PK-like)"/>
    <property type="match status" value="1"/>
</dbReference>
<evidence type="ECO:0000259" key="4">
    <source>
        <dbReference type="PROSITE" id="PS50011"/>
    </source>
</evidence>
<dbReference type="Gene3D" id="3.30.40.10">
    <property type="entry name" value="Zinc/RING finger domain, C3HC4 (zinc finger)"/>
    <property type="match status" value="1"/>
</dbReference>
<dbReference type="Gene3D" id="1.10.510.10">
    <property type="entry name" value="Transferase(Phosphotransferase) domain 1"/>
    <property type="match status" value="1"/>
</dbReference>
<evidence type="ECO:0000259" key="5">
    <source>
        <dbReference type="PROSITE" id="PS50089"/>
    </source>
</evidence>
<dbReference type="InterPro" id="IPR013083">
    <property type="entry name" value="Znf_RING/FYVE/PHD"/>
</dbReference>
<dbReference type="EMBL" id="JAPDFW010000107">
    <property type="protein sequence ID" value="KAJ5069233.1"/>
    <property type="molecule type" value="Genomic_DNA"/>
</dbReference>